<reference evidence="3" key="1">
    <citation type="submission" date="2021-12" db="EMBL/GenBank/DDBJ databases">
        <title>Enterovibrio ZSDZ35 sp. nov. and Enterovibrio ZSDZ42 sp. nov., isolated from coastal seawater in Qingdao.</title>
        <authorList>
            <person name="Zhang P."/>
        </authorList>
    </citation>
    <scope>NUCLEOTIDE SEQUENCE</scope>
    <source>
        <strain evidence="3">ZSDZ42</strain>
    </source>
</reference>
<dbReference type="Proteomes" id="UP001149400">
    <property type="component" value="Unassembled WGS sequence"/>
</dbReference>
<keyword evidence="2 3" id="KW-0413">Isomerase</keyword>
<comment type="similarity">
    <text evidence="1">Belongs to the aspartate/glutamate racemases family.</text>
</comment>
<keyword evidence="4" id="KW-1185">Reference proteome</keyword>
<dbReference type="PANTHER" id="PTHR21198">
    <property type="entry name" value="GLUTAMATE RACEMASE"/>
    <property type="match status" value="1"/>
</dbReference>
<dbReference type="InterPro" id="IPR001920">
    <property type="entry name" value="Asp/Glu_race"/>
</dbReference>
<dbReference type="EC" id="5.1.1.-" evidence="3"/>
<gene>
    <name evidence="3" type="ORF">LRP50_09415</name>
</gene>
<name>A0ABT5QZ94_9GAMM</name>
<dbReference type="InterPro" id="IPR015942">
    <property type="entry name" value="Asp/Glu/hydantoin_racemase"/>
</dbReference>
<evidence type="ECO:0000256" key="2">
    <source>
        <dbReference type="ARBA" id="ARBA00023235"/>
    </source>
</evidence>
<proteinExistence type="inferred from homology"/>
<sequence>MSSKEMTVGILGGMGPEATVDLMRRIIKATPANDDADHIRLLVDNDPKTPSRIQYLIENKGKSPAPHMVKMALGLEGGGADILVIPCNTAHMFYGEVSQAVSVPVLNILELSAEKIHRLYPDFKRVGILGSSALQITQLYAPAFAAWGVDTVFPDNDRQEALMALIRAVKANTHTKEMTDAFNLAAEDLEDQGAACLLIACTELSVIAGKLKTGLPKLDASQILAEHIVERVKG</sequence>
<dbReference type="RefSeq" id="WP_274164210.1">
    <property type="nucleotide sequence ID" value="NZ_JAJUBC010000009.1"/>
</dbReference>
<dbReference type="Gene3D" id="3.40.50.1860">
    <property type="match status" value="2"/>
</dbReference>
<evidence type="ECO:0000256" key="1">
    <source>
        <dbReference type="ARBA" id="ARBA00007847"/>
    </source>
</evidence>
<dbReference type="SUPFAM" id="SSF53681">
    <property type="entry name" value="Aspartate/glutamate racemase"/>
    <property type="match status" value="2"/>
</dbReference>
<organism evidence="3 4">
    <name type="scientific">Enterovibrio gelatinilyticus</name>
    <dbReference type="NCBI Taxonomy" id="2899819"/>
    <lineage>
        <taxon>Bacteria</taxon>
        <taxon>Pseudomonadati</taxon>
        <taxon>Pseudomonadota</taxon>
        <taxon>Gammaproteobacteria</taxon>
        <taxon>Vibrionales</taxon>
        <taxon>Vibrionaceae</taxon>
        <taxon>Enterovibrio</taxon>
    </lineage>
</organism>
<evidence type="ECO:0000313" key="4">
    <source>
        <dbReference type="Proteomes" id="UP001149400"/>
    </source>
</evidence>
<protein>
    <submittedName>
        <fullName evidence="3">Amino acid racemase</fullName>
        <ecNumber evidence="3">5.1.1.-</ecNumber>
    </submittedName>
</protein>
<dbReference type="EMBL" id="JAJUBC010000009">
    <property type="protein sequence ID" value="MDD1793343.1"/>
    <property type="molecule type" value="Genomic_DNA"/>
</dbReference>
<dbReference type="GO" id="GO:0016853">
    <property type="term" value="F:isomerase activity"/>
    <property type="evidence" value="ECO:0007669"/>
    <property type="project" value="UniProtKB-KW"/>
</dbReference>
<dbReference type="PANTHER" id="PTHR21198:SF7">
    <property type="entry name" value="ASPARTATE-GLUTAMATE RACEMASE FAMILY"/>
    <property type="match status" value="1"/>
</dbReference>
<comment type="caution">
    <text evidence="3">The sequence shown here is derived from an EMBL/GenBank/DDBJ whole genome shotgun (WGS) entry which is preliminary data.</text>
</comment>
<dbReference type="NCBIfam" id="TIGR00035">
    <property type="entry name" value="asp_race"/>
    <property type="match status" value="1"/>
</dbReference>
<accession>A0ABT5QZ94</accession>
<dbReference type="Pfam" id="PF01177">
    <property type="entry name" value="Asp_Glu_race"/>
    <property type="match status" value="1"/>
</dbReference>
<evidence type="ECO:0000313" key="3">
    <source>
        <dbReference type="EMBL" id="MDD1793343.1"/>
    </source>
</evidence>
<dbReference type="InterPro" id="IPR004380">
    <property type="entry name" value="Asp_race"/>
</dbReference>